<dbReference type="SUPFAM" id="SSF51445">
    <property type="entry name" value="(Trans)glycosidases"/>
    <property type="match status" value="1"/>
</dbReference>
<keyword evidence="7" id="KW-0119">Carbohydrate metabolism</keyword>
<dbReference type="SUPFAM" id="SSF52279">
    <property type="entry name" value="Beta-D-glucan exohydrolase, C-terminal domain"/>
    <property type="match status" value="1"/>
</dbReference>
<dbReference type="InterPro" id="IPR017853">
    <property type="entry name" value="GH"/>
</dbReference>
<protein>
    <recommendedName>
        <fullName evidence="4">beta-glucosidase</fullName>
        <ecNumber evidence="4">3.2.1.21</ecNumber>
    </recommendedName>
</protein>
<feature type="domain" description="PA14" evidence="10">
    <location>
        <begin position="407"/>
        <end position="557"/>
    </location>
</feature>
<reference evidence="11" key="1">
    <citation type="submission" date="2015-01" db="EMBL/GenBank/DDBJ databases">
        <authorList>
            <person name="Durling Mikael"/>
        </authorList>
    </citation>
    <scope>NUCLEOTIDE SEQUENCE</scope>
</reference>
<proteinExistence type="inferred from homology"/>
<dbReference type="Gene3D" id="2.60.120.260">
    <property type="entry name" value="Galactose-binding domain-like"/>
    <property type="match status" value="1"/>
</dbReference>
<dbReference type="SMART" id="SM01217">
    <property type="entry name" value="Fn3_like"/>
    <property type="match status" value="1"/>
</dbReference>
<evidence type="ECO:0000256" key="7">
    <source>
        <dbReference type="ARBA" id="ARBA00023277"/>
    </source>
</evidence>
<comment type="pathway">
    <text evidence="2">Glycan metabolism; cellulose degradation.</text>
</comment>
<dbReference type="InterPro" id="IPR050288">
    <property type="entry name" value="Cellulose_deg_GH3"/>
</dbReference>
<dbReference type="Gene3D" id="3.40.50.1700">
    <property type="entry name" value="Glycoside hydrolase family 3 C-terminal domain"/>
    <property type="match status" value="1"/>
</dbReference>
<dbReference type="Gene3D" id="2.60.40.10">
    <property type="entry name" value="Immunoglobulins"/>
    <property type="match status" value="1"/>
</dbReference>
<keyword evidence="9" id="KW-0624">Polysaccharide degradation</keyword>
<dbReference type="Pfam" id="PF01915">
    <property type="entry name" value="Glyco_hydro_3_C"/>
    <property type="match status" value="1"/>
</dbReference>
<evidence type="ECO:0000256" key="8">
    <source>
        <dbReference type="ARBA" id="ARBA00023295"/>
    </source>
</evidence>
<dbReference type="InterPro" id="IPR036881">
    <property type="entry name" value="Glyco_hydro_3_C_sf"/>
</dbReference>
<dbReference type="InterPro" id="IPR037524">
    <property type="entry name" value="PA14/GLEYA"/>
</dbReference>
<dbReference type="InterPro" id="IPR011658">
    <property type="entry name" value="PA14_dom"/>
</dbReference>
<dbReference type="InterPro" id="IPR002772">
    <property type="entry name" value="Glyco_hydro_3_C"/>
</dbReference>
<evidence type="ECO:0000256" key="9">
    <source>
        <dbReference type="ARBA" id="ARBA00023326"/>
    </source>
</evidence>
<dbReference type="AlphaFoldDB" id="A0A0B7KSD9"/>
<evidence type="ECO:0000313" key="11">
    <source>
        <dbReference type="EMBL" id="CEO57890.1"/>
    </source>
</evidence>
<dbReference type="PROSITE" id="PS51820">
    <property type="entry name" value="PA14"/>
    <property type="match status" value="1"/>
</dbReference>
<keyword evidence="5" id="KW-0378">Hydrolase</keyword>
<evidence type="ECO:0000256" key="6">
    <source>
        <dbReference type="ARBA" id="ARBA00023180"/>
    </source>
</evidence>
<name>A0A0B7KSD9_BIOOC</name>
<accession>A0A0B7KSD9</accession>
<dbReference type="GO" id="GO:0009251">
    <property type="term" value="P:glucan catabolic process"/>
    <property type="evidence" value="ECO:0007669"/>
    <property type="project" value="TreeGrafter"/>
</dbReference>
<dbReference type="EC" id="3.2.1.21" evidence="4"/>
<comment type="similarity">
    <text evidence="3">Belongs to the glycosyl hydrolase 3 family.</text>
</comment>
<dbReference type="InterPro" id="IPR001764">
    <property type="entry name" value="Glyco_hydro_3_N"/>
</dbReference>
<organism evidence="11">
    <name type="scientific">Bionectria ochroleuca</name>
    <name type="common">Gliocladium roseum</name>
    <dbReference type="NCBI Taxonomy" id="29856"/>
    <lineage>
        <taxon>Eukaryota</taxon>
        <taxon>Fungi</taxon>
        <taxon>Dikarya</taxon>
        <taxon>Ascomycota</taxon>
        <taxon>Pezizomycotina</taxon>
        <taxon>Sordariomycetes</taxon>
        <taxon>Hypocreomycetidae</taxon>
        <taxon>Hypocreales</taxon>
        <taxon>Bionectriaceae</taxon>
        <taxon>Clonostachys</taxon>
    </lineage>
</organism>
<dbReference type="Pfam" id="PF14310">
    <property type="entry name" value="Fn3-like"/>
    <property type="match status" value="1"/>
</dbReference>
<evidence type="ECO:0000256" key="2">
    <source>
        <dbReference type="ARBA" id="ARBA00004987"/>
    </source>
</evidence>
<evidence type="ECO:0000256" key="4">
    <source>
        <dbReference type="ARBA" id="ARBA00012744"/>
    </source>
</evidence>
<evidence type="ECO:0000256" key="1">
    <source>
        <dbReference type="ARBA" id="ARBA00000448"/>
    </source>
</evidence>
<gene>
    <name evidence="11" type="ORF">BN869_000013948_1</name>
</gene>
<keyword evidence="8" id="KW-0326">Glycosidase</keyword>
<comment type="catalytic activity">
    <reaction evidence="1">
        <text>Hydrolysis of terminal, non-reducing beta-D-glucosyl residues with release of beta-D-glucose.</text>
        <dbReference type="EC" id="3.2.1.21"/>
    </reaction>
</comment>
<dbReference type="InterPro" id="IPR013783">
    <property type="entry name" value="Ig-like_fold"/>
</dbReference>
<dbReference type="Pfam" id="PF07691">
    <property type="entry name" value="PA14"/>
    <property type="match status" value="1"/>
</dbReference>
<dbReference type="Gene3D" id="3.20.20.300">
    <property type="entry name" value="Glycoside hydrolase, family 3, N-terminal domain"/>
    <property type="match status" value="1"/>
</dbReference>
<evidence type="ECO:0000256" key="3">
    <source>
        <dbReference type="ARBA" id="ARBA00005336"/>
    </source>
</evidence>
<evidence type="ECO:0000256" key="5">
    <source>
        <dbReference type="ARBA" id="ARBA00022801"/>
    </source>
</evidence>
<dbReference type="PANTHER" id="PTHR42715">
    <property type="entry name" value="BETA-GLUCOSIDASE"/>
    <property type="match status" value="1"/>
</dbReference>
<dbReference type="InterPro" id="IPR026891">
    <property type="entry name" value="Fn3-like"/>
</dbReference>
<evidence type="ECO:0000259" key="10">
    <source>
        <dbReference type="PROSITE" id="PS51820"/>
    </source>
</evidence>
<dbReference type="GO" id="GO:0008422">
    <property type="term" value="F:beta-glucosidase activity"/>
    <property type="evidence" value="ECO:0007669"/>
    <property type="project" value="UniProtKB-EC"/>
</dbReference>
<dbReference type="Pfam" id="PF00933">
    <property type="entry name" value="Glyco_hydro_3"/>
    <property type="match status" value="1"/>
</dbReference>
<dbReference type="PANTHER" id="PTHR42715:SF3">
    <property type="entry name" value="BETA-GLUCOSIDASE B-RELATED"/>
    <property type="match status" value="1"/>
</dbReference>
<dbReference type="SMART" id="SM00758">
    <property type="entry name" value="PA14"/>
    <property type="match status" value="1"/>
</dbReference>
<keyword evidence="6" id="KW-0325">Glycoprotein</keyword>
<sequence length="853" mass="94115">MEQRPDIKGMLDVLSLEQKLALLAGESQWRTATIPDFSIPSLKVSDGPSGARGEVFGEGIPAAFLPSGVSLGATWDVDLIKEIGHLLAEECKSKSASVLLAPTICLHRHPLGGRNFEAFSEDPFLTGKLAVAHVQGIQSKGIGATPKHFVANDQETKRFKINARIDARTLREVYLLPFQMAVREADPWCMMTAYNKVNGAHCDASKELLIDIAREEWNWNGVFMSDWGGTTSTVESINNGLDLEMPGPPAKRSLELLQEPLKKGRVDLKRVDESASRILHLLQKADRYNNPRDEPEYCRDMNDSALNTKALLRRAAASGIVMLKNKSNTLPLKADVSKLAVLGPNAERIVAGGGGSSYIKAPYWTSVLDSIKSYYEPAGAQVLHHVGAKVNRFLPTPVPGVAKDPHNGQSGVCLEWHDSHDLTGTVVATTHIDDLYFMGFGDVPPEIGRLTGYSFRARTVLTPKTSGTHKISLAAIGPAKLYLDDELILEQDGDFDKKGPLFFTYGSDEVVTTRNMVAGLSYDFRIEYHSHDRQLQDGLKHLIEPMEDKFQGFRLGYEEVNPSDLPLEAAEIAKRCDAAVIVVGRDKEWETESQDIPCFELPGEQVRLIQQVSTCCKRVIVVVQAGTPVLMDPWIDQADAVLYTWYQGQELGNAVLDIISGQINPSGRLPVTFPRRLEDCPAFSSFPGELLESTYSEGLYIGYRWWDLVGSKPQFPIGFGLSFNSFRLQPESVTSTTLSLTDRVEFSVLVENIGGSDVPGRETVVVWFSQDLSQRLARPVKQICGFSKSSPLNPGEKEVVKIKTDAYAFGMFDPSQGRWVIDAGSSFTVLVGRNAQDATPAWQLEAKEEITWI</sequence>
<dbReference type="InterPro" id="IPR036962">
    <property type="entry name" value="Glyco_hydro_3_N_sf"/>
</dbReference>
<dbReference type="EMBL" id="CDPU01000175">
    <property type="protein sequence ID" value="CEO57890.1"/>
    <property type="molecule type" value="Genomic_DNA"/>
</dbReference>
<dbReference type="PRINTS" id="PR00133">
    <property type="entry name" value="GLHYDRLASE3"/>
</dbReference>